<dbReference type="SUPFAM" id="SSF88659">
    <property type="entry name" value="Sigma3 and sigma4 domains of RNA polymerase sigma factors"/>
    <property type="match status" value="1"/>
</dbReference>
<evidence type="ECO:0000256" key="1">
    <source>
        <dbReference type="ARBA" id="ARBA00010641"/>
    </source>
</evidence>
<protein>
    <submittedName>
        <fullName evidence="6">RNA polymerase sigma-70 factor (ECF subfamily)</fullName>
    </submittedName>
</protein>
<accession>A0A562T0A6</accession>
<keyword evidence="5" id="KW-0804">Transcription</keyword>
<dbReference type="PANTHER" id="PTHR43133">
    <property type="entry name" value="RNA POLYMERASE ECF-TYPE SIGMA FACTO"/>
    <property type="match status" value="1"/>
</dbReference>
<dbReference type="Proteomes" id="UP000316778">
    <property type="component" value="Unassembled WGS sequence"/>
</dbReference>
<dbReference type="InterPro" id="IPR039425">
    <property type="entry name" value="RNA_pol_sigma-70-like"/>
</dbReference>
<comment type="caution">
    <text evidence="6">The sequence shown here is derived from an EMBL/GenBank/DDBJ whole genome shotgun (WGS) entry which is preliminary data.</text>
</comment>
<comment type="similarity">
    <text evidence="1">Belongs to the sigma-70 factor family. ECF subfamily.</text>
</comment>
<dbReference type="Gene3D" id="1.10.1740.10">
    <property type="match status" value="1"/>
</dbReference>
<reference evidence="6 7" key="1">
    <citation type="journal article" date="2013" name="Stand. Genomic Sci.">
        <title>Genomic Encyclopedia of Type Strains, Phase I: The one thousand microbial genomes (KMG-I) project.</title>
        <authorList>
            <person name="Kyrpides N.C."/>
            <person name="Woyke T."/>
            <person name="Eisen J.A."/>
            <person name="Garrity G."/>
            <person name="Lilburn T.G."/>
            <person name="Beck B.J."/>
            <person name="Whitman W.B."/>
            <person name="Hugenholtz P."/>
            <person name="Klenk H.P."/>
        </authorList>
    </citation>
    <scope>NUCLEOTIDE SEQUENCE [LARGE SCALE GENOMIC DNA]</scope>
    <source>
        <strain evidence="6 7">DSM 13484</strain>
    </source>
</reference>
<dbReference type="AlphaFoldDB" id="A0A562T0A6"/>
<gene>
    <name evidence="6" type="ORF">LX66_4236</name>
</gene>
<sequence>MFHLGKSLNAEVTLVDSLQAGGAERRIAEKKLYEHFFYFISQGARKYHLPEDECASAYSDTMLSVIEHIINGRFEGRSSLKSYAYQIFMNKCVDLVRKKTTNKSSVHDTEVIDLLVTALPDRARTVIQQLVDKSDRWLMMQKLREIGEKCQQLLLLFEDGYSDREIALQMQYQSPEVVKTTRLRCLEKLREKVKPIRR</sequence>
<evidence type="ECO:0000256" key="4">
    <source>
        <dbReference type="ARBA" id="ARBA00023125"/>
    </source>
</evidence>
<dbReference type="GO" id="GO:0006352">
    <property type="term" value="P:DNA-templated transcription initiation"/>
    <property type="evidence" value="ECO:0007669"/>
    <property type="project" value="InterPro"/>
</dbReference>
<evidence type="ECO:0000313" key="7">
    <source>
        <dbReference type="Proteomes" id="UP000316778"/>
    </source>
</evidence>
<name>A0A562T0A6_CHIJA</name>
<keyword evidence="2" id="KW-0805">Transcription regulation</keyword>
<dbReference type="InterPro" id="IPR013325">
    <property type="entry name" value="RNA_pol_sigma_r2"/>
</dbReference>
<dbReference type="InterPro" id="IPR036388">
    <property type="entry name" value="WH-like_DNA-bd_sf"/>
</dbReference>
<proteinExistence type="inferred from homology"/>
<dbReference type="PANTHER" id="PTHR43133:SF8">
    <property type="entry name" value="RNA POLYMERASE SIGMA FACTOR HI_1459-RELATED"/>
    <property type="match status" value="1"/>
</dbReference>
<keyword evidence="4" id="KW-0238">DNA-binding</keyword>
<dbReference type="EMBL" id="VLLG01000004">
    <property type="protein sequence ID" value="TWI86969.1"/>
    <property type="molecule type" value="Genomic_DNA"/>
</dbReference>
<dbReference type="GO" id="GO:0003677">
    <property type="term" value="F:DNA binding"/>
    <property type="evidence" value="ECO:0007669"/>
    <property type="project" value="UniProtKB-KW"/>
</dbReference>
<dbReference type="InterPro" id="IPR014284">
    <property type="entry name" value="RNA_pol_sigma-70_dom"/>
</dbReference>
<keyword evidence="3" id="KW-0731">Sigma factor</keyword>
<dbReference type="SUPFAM" id="SSF88946">
    <property type="entry name" value="Sigma2 domain of RNA polymerase sigma factors"/>
    <property type="match status" value="1"/>
</dbReference>
<dbReference type="Gene3D" id="1.10.10.10">
    <property type="entry name" value="Winged helix-like DNA-binding domain superfamily/Winged helix DNA-binding domain"/>
    <property type="match status" value="1"/>
</dbReference>
<dbReference type="OrthoDB" id="665482at2"/>
<organism evidence="6 7">
    <name type="scientific">Chitinophaga japonensis</name>
    <name type="common">Flexibacter japonensis</name>
    <dbReference type="NCBI Taxonomy" id="104662"/>
    <lineage>
        <taxon>Bacteria</taxon>
        <taxon>Pseudomonadati</taxon>
        <taxon>Bacteroidota</taxon>
        <taxon>Chitinophagia</taxon>
        <taxon>Chitinophagales</taxon>
        <taxon>Chitinophagaceae</taxon>
        <taxon>Chitinophaga</taxon>
    </lineage>
</organism>
<dbReference type="InterPro" id="IPR013324">
    <property type="entry name" value="RNA_pol_sigma_r3/r4-like"/>
</dbReference>
<evidence type="ECO:0000313" key="6">
    <source>
        <dbReference type="EMBL" id="TWI86969.1"/>
    </source>
</evidence>
<evidence type="ECO:0000256" key="3">
    <source>
        <dbReference type="ARBA" id="ARBA00023082"/>
    </source>
</evidence>
<dbReference type="RefSeq" id="WP_145717182.1">
    <property type="nucleotide sequence ID" value="NZ_BAAAFY010000004.1"/>
</dbReference>
<evidence type="ECO:0000256" key="2">
    <source>
        <dbReference type="ARBA" id="ARBA00023015"/>
    </source>
</evidence>
<keyword evidence="7" id="KW-1185">Reference proteome</keyword>
<evidence type="ECO:0000256" key="5">
    <source>
        <dbReference type="ARBA" id="ARBA00023163"/>
    </source>
</evidence>
<dbReference type="NCBIfam" id="TIGR02937">
    <property type="entry name" value="sigma70-ECF"/>
    <property type="match status" value="1"/>
</dbReference>
<dbReference type="GO" id="GO:0016987">
    <property type="term" value="F:sigma factor activity"/>
    <property type="evidence" value="ECO:0007669"/>
    <property type="project" value="UniProtKB-KW"/>
</dbReference>